<organism evidence="1 2">
    <name type="scientific">Bodo saltans</name>
    <name type="common">Flagellated protozoan</name>
    <dbReference type="NCBI Taxonomy" id="75058"/>
    <lineage>
        <taxon>Eukaryota</taxon>
        <taxon>Discoba</taxon>
        <taxon>Euglenozoa</taxon>
        <taxon>Kinetoplastea</taxon>
        <taxon>Metakinetoplastina</taxon>
        <taxon>Eubodonida</taxon>
        <taxon>Bodonidae</taxon>
        <taxon>Bodo</taxon>
    </lineage>
</organism>
<evidence type="ECO:0000313" key="2">
    <source>
        <dbReference type="Proteomes" id="UP000051952"/>
    </source>
</evidence>
<protein>
    <submittedName>
        <fullName evidence="1">Uncharacterized protein</fullName>
    </submittedName>
</protein>
<dbReference type="EMBL" id="CYKH01000161">
    <property type="protein sequence ID" value="CUE74112.1"/>
    <property type="molecule type" value="Genomic_DNA"/>
</dbReference>
<reference evidence="2" key="1">
    <citation type="submission" date="2015-09" db="EMBL/GenBank/DDBJ databases">
        <authorList>
            <consortium name="Pathogen Informatics"/>
        </authorList>
    </citation>
    <scope>NUCLEOTIDE SEQUENCE [LARGE SCALE GENOMIC DNA]</scope>
    <source>
        <strain evidence="2">Lake Konstanz</strain>
    </source>
</reference>
<dbReference type="VEuPathDB" id="TriTrypDB:BSAL_55590"/>
<dbReference type="OrthoDB" id="273823at2759"/>
<gene>
    <name evidence="1" type="ORF">BSAL_55590</name>
</gene>
<accession>A0A0S4IQV3</accession>
<keyword evidence="2" id="KW-1185">Reference proteome</keyword>
<dbReference type="Proteomes" id="UP000051952">
    <property type="component" value="Unassembled WGS sequence"/>
</dbReference>
<name>A0A0S4IQV3_BODSA</name>
<dbReference type="SUPFAM" id="SSF63825">
    <property type="entry name" value="YWTD domain"/>
    <property type="match status" value="1"/>
</dbReference>
<proteinExistence type="predicted"/>
<dbReference type="Gene3D" id="2.120.10.30">
    <property type="entry name" value="TolB, C-terminal domain"/>
    <property type="match status" value="1"/>
</dbReference>
<sequence>MMVETLVKDSPSTPIGYGLTFLRLTPDGKFVIFADSDNHRIAKVSSTMGSATTITNVAGAIGQIGVLDGVNGSNARFATPRGLALSPDGSMLYVGSITGNVIQAIRLDERNATITIAGNGSVGHTEASGGRDFMLDPVAMFNGLQGIALWQQPAPFMLSKANAPAWAVIAADYANGVIRCSSGPGVSLPFPPIAFEMLPSATRAVRIMLGKLLRALHQHHVARSEDGCR</sequence>
<dbReference type="AlphaFoldDB" id="A0A0S4IQV3"/>
<dbReference type="InterPro" id="IPR011042">
    <property type="entry name" value="6-blade_b-propeller_TolB-like"/>
</dbReference>
<evidence type="ECO:0000313" key="1">
    <source>
        <dbReference type="EMBL" id="CUE74112.1"/>
    </source>
</evidence>